<proteinExistence type="predicted"/>
<evidence type="ECO:0000256" key="1">
    <source>
        <dbReference type="SAM" id="Phobius"/>
    </source>
</evidence>
<keyword evidence="1" id="KW-1133">Transmembrane helix</keyword>
<gene>
    <name evidence="2" type="ORF">GGR23_003541</name>
</gene>
<evidence type="ECO:0000313" key="2">
    <source>
        <dbReference type="EMBL" id="MBB4066326.1"/>
    </source>
</evidence>
<comment type="caution">
    <text evidence="2">The sequence shown here is derived from an EMBL/GenBank/DDBJ whole genome shotgun (WGS) entry which is preliminary data.</text>
</comment>
<keyword evidence="1" id="KW-0812">Transmembrane</keyword>
<accession>A0A7W6J7N0</accession>
<name>A0A7W6J7N0_9HYPH</name>
<dbReference type="RefSeq" id="WP_281375752.1">
    <property type="nucleotide sequence ID" value="NZ_JACIEZ010000008.1"/>
</dbReference>
<keyword evidence="1" id="KW-0472">Membrane</keyword>
<dbReference type="AlphaFoldDB" id="A0A7W6J7N0"/>
<keyword evidence="3" id="KW-1185">Reference proteome</keyword>
<evidence type="ECO:0000313" key="3">
    <source>
        <dbReference type="Proteomes" id="UP000528286"/>
    </source>
</evidence>
<protein>
    <submittedName>
        <fullName evidence="2">Uncharacterized protein</fullName>
    </submittedName>
</protein>
<feature type="transmembrane region" description="Helical" evidence="1">
    <location>
        <begin position="20"/>
        <end position="42"/>
    </location>
</feature>
<reference evidence="2 3" key="1">
    <citation type="submission" date="2020-08" db="EMBL/GenBank/DDBJ databases">
        <title>Genomic Encyclopedia of Type Strains, Phase IV (KMG-IV): sequencing the most valuable type-strain genomes for metagenomic binning, comparative biology and taxonomic classification.</title>
        <authorList>
            <person name="Goeker M."/>
        </authorList>
    </citation>
    <scope>NUCLEOTIDE SEQUENCE [LARGE SCALE GENOMIC DNA]</scope>
    <source>
        <strain evidence="2 3">DSM 29853</strain>
    </source>
</reference>
<sequence length="43" mass="4688">MKGLWHLTISESGIADQQGAMLRLHHLVAVASYGFIVALLLLL</sequence>
<dbReference type="EMBL" id="JACIEZ010000008">
    <property type="protein sequence ID" value="MBB4066326.1"/>
    <property type="molecule type" value="Genomic_DNA"/>
</dbReference>
<dbReference type="Proteomes" id="UP000528286">
    <property type="component" value="Unassembled WGS sequence"/>
</dbReference>
<organism evidence="2 3">
    <name type="scientific">Gellertiella hungarica</name>
    <dbReference type="NCBI Taxonomy" id="1572859"/>
    <lineage>
        <taxon>Bacteria</taxon>
        <taxon>Pseudomonadati</taxon>
        <taxon>Pseudomonadota</taxon>
        <taxon>Alphaproteobacteria</taxon>
        <taxon>Hyphomicrobiales</taxon>
        <taxon>Rhizobiaceae</taxon>
        <taxon>Gellertiella</taxon>
    </lineage>
</organism>